<evidence type="ECO:0000313" key="2">
    <source>
        <dbReference type="EMBL" id="EGU38795.1"/>
    </source>
</evidence>
<evidence type="ECO:0000256" key="1">
    <source>
        <dbReference type="SAM" id="MobiDB-lite"/>
    </source>
</evidence>
<feature type="compositionally biased region" description="Polar residues" evidence="1">
    <location>
        <begin position="71"/>
        <end position="83"/>
    </location>
</feature>
<feature type="region of interest" description="Disordered" evidence="1">
    <location>
        <begin position="63"/>
        <end position="83"/>
    </location>
</feature>
<accession>F9S2X2</accession>
<organism evidence="2 3">
    <name type="scientific">Vibrio ichthyoenteri ATCC 700023</name>
    <dbReference type="NCBI Taxonomy" id="870968"/>
    <lineage>
        <taxon>Bacteria</taxon>
        <taxon>Pseudomonadati</taxon>
        <taxon>Pseudomonadota</taxon>
        <taxon>Gammaproteobacteria</taxon>
        <taxon>Vibrionales</taxon>
        <taxon>Vibrionaceae</taxon>
        <taxon>Vibrio</taxon>
    </lineage>
</organism>
<dbReference type="Proteomes" id="UP000004605">
    <property type="component" value="Unassembled WGS sequence"/>
</dbReference>
<gene>
    <name evidence="2" type="ORF">VII00023_14976</name>
</gene>
<reference evidence="2 3" key="1">
    <citation type="journal article" date="2012" name="Int. J. Syst. Evol. Microbiol.">
        <title>Vibrio caribbeanicus sp. nov., isolated from the marine sponge Scleritoderma cyanea.</title>
        <authorList>
            <person name="Hoffmann M."/>
            <person name="Monday S.R."/>
            <person name="Allard M.W."/>
            <person name="Strain E.A."/>
            <person name="Whittaker P."/>
            <person name="Naum M."/>
            <person name="McCarthy P.J."/>
            <person name="Lopez J.V."/>
            <person name="Fischer M."/>
            <person name="Brown E.W."/>
        </authorList>
    </citation>
    <scope>NUCLEOTIDE SEQUENCE [LARGE SCALE GENOMIC DNA]</scope>
    <source>
        <strain evidence="2 3">ATCC 700023</strain>
    </source>
</reference>
<sequence>MAKDNASALETGLFDELRSGVNSLIDKMESEQSKINKAMFEALDMNQRSVFLKSLKEQGVKAKRMEKITGKEQSTISRTLNRK</sequence>
<dbReference type="AlphaFoldDB" id="F9S2X2"/>
<comment type="caution">
    <text evidence="2">The sequence shown here is derived from an EMBL/GenBank/DDBJ whole genome shotgun (WGS) entry which is preliminary data.</text>
</comment>
<keyword evidence="3" id="KW-1185">Reference proteome</keyword>
<name>F9S2X2_9VIBR</name>
<proteinExistence type="predicted"/>
<dbReference type="EMBL" id="AFWF01000159">
    <property type="protein sequence ID" value="EGU38795.1"/>
    <property type="molecule type" value="Genomic_DNA"/>
</dbReference>
<evidence type="ECO:0000313" key="3">
    <source>
        <dbReference type="Proteomes" id="UP000004605"/>
    </source>
</evidence>
<dbReference type="RefSeq" id="WP_006712428.1">
    <property type="nucleotide sequence ID" value="NZ_AFWF01000159.1"/>
</dbReference>
<protein>
    <submittedName>
        <fullName evidence="2">Uncharacterized protein</fullName>
    </submittedName>
</protein>